<evidence type="ECO:0000313" key="7">
    <source>
        <dbReference type="Proteomes" id="UP000019484"/>
    </source>
</evidence>
<keyword evidence="4" id="KW-0805">Transcription regulation</keyword>
<evidence type="ECO:0000256" key="3">
    <source>
        <dbReference type="ARBA" id="ARBA00023242"/>
    </source>
</evidence>
<reference evidence="6 7" key="1">
    <citation type="submission" date="2013-03" db="EMBL/GenBank/DDBJ databases">
        <title>The Genome Sequence of Capronia coronata CBS 617.96.</title>
        <authorList>
            <consortium name="The Broad Institute Genomics Platform"/>
            <person name="Cuomo C."/>
            <person name="de Hoog S."/>
            <person name="Gorbushina A."/>
            <person name="Walker B."/>
            <person name="Young S.K."/>
            <person name="Zeng Q."/>
            <person name="Gargeya S."/>
            <person name="Fitzgerald M."/>
            <person name="Haas B."/>
            <person name="Abouelleil A."/>
            <person name="Allen A.W."/>
            <person name="Alvarado L."/>
            <person name="Arachchi H.M."/>
            <person name="Berlin A.M."/>
            <person name="Chapman S.B."/>
            <person name="Gainer-Dewar J."/>
            <person name="Goldberg J."/>
            <person name="Griggs A."/>
            <person name="Gujja S."/>
            <person name="Hansen M."/>
            <person name="Howarth C."/>
            <person name="Imamovic A."/>
            <person name="Ireland A."/>
            <person name="Larimer J."/>
            <person name="McCowan C."/>
            <person name="Murphy C."/>
            <person name="Pearson M."/>
            <person name="Poon T.W."/>
            <person name="Priest M."/>
            <person name="Roberts A."/>
            <person name="Saif S."/>
            <person name="Shea T."/>
            <person name="Sisk P."/>
            <person name="Sykes S."/>
            <person name="Wortman J."/>
            <person name="Nusbaum C."/>
            <person name="Birren B."/>
        </authorList>
    </citation>
    <scope>NUCLEOTIDE SEQUENCE [LARGE SCALE GENOMIC DNA]</scope>
    <source>
        <strain evidence="6 7">CBS 617.96</strain>
    </source>
</reference>
<keyword evidence="7" id="KW-1185">Reference proteome</keyword>
<dbReference type="HOGENOM" id="CLU_094325_1_1_1"/>
<dbReference type="EMBL" id="AMWN01000002">
    <property type="protein sequence ID" value="EXJ93543.1"/>
    <property type="molecule type" value="Genomic_DNA"/>
</dbReference>
<dbReference type="STRING" id="1182541.W9YLV8"/>
<organism evidence="6 7">
    <name type="scientific">Capronia coronata CBS 617.96</name>
    <dbReference type="NCBI Taxonomy" id="1182541"/>
    <lineage>
        <taxon>Eukaryota</taxon>
        <taxon>Fungi</taxon>
        <taxon>Dikarya</taxon>
        <taxon>Ascomycota</taxon>
        <taxon>Pezizomycotina</taxon>
        <taxon>Eurotiomycetes</taxon>
        <taxon>Chaetothyriomycetidae</taxon>
        <taxon>Chaetothyriales</taxon>
        <taxon>Herpotrichiellaceae</taxon>
        <taxon>Capronia</taxon>
    </lineage>
</organism>
<dbReference type="AlphaFoldDB" id="W9YLV8"/>
<dbReference type="GeneID" id="19156836"/>
<feature type="region of interest" description="Disordered" evidence="5">
    <location>
        <begin position="105"/>
        <end position="135"/>
    </location>
</feature>
<dbReference type="Gene3D" id="1.10.287.3490">
    <property type="match status" value="1"/>
</dbReference>
<dbReference type="eggNOG" id="ENOG502S9BX">
    <property type="taxonomic scope" value="Eukaryota"/>
</dbReference>
<dbReference type="GO" id="GO:0016592">
    <property type="term" value="C:mediator complex"/>
    <property type="evidence" value="ECO:0007669"/>
    <property type="project" value="InterPro"/>
</dbReference>
<evidence type="ECO:0000256" key="5">
    <source>
        <dbReference type="SAM" id="MobiDB-lite"/>
    </source>
</evidence>
<comment type="function">
    <text evidence="4">Component of the Mediator complex, a coactivator involved in the regulated transcription of nearly all RNA polymerase II-dependent genes. Mediator functions as a bridge to convey information from gene-specific regulatory proteins to the basal RNA polymerase II transcription machinery. Mediator is recruited to promoters by direct interactions with regulatory proteins and serves as a scaffold for the assembly of a functional pre-initiation complex with RNA polymerase II and the general transcription factors.</text>
</comment>
<dbReference type="RefSeq" id="XP_007721037.1">
    <property type="nucleotide sequence ID" value="XM_007722847.1"/>
</dbReference>
<feature type="compositionally biased region" description="Polar residues" evidence="5">
    <location>
        <begin position="162"/>
        <end position="172"/>
    </location>
</feature>
<name>W9YLV8_9EURO</name>
<evidence type="ECO:0000256" key="2">
    <source>
        <dbReference type="ARBA" id="ARBA00008186"/>
    </source>
</evidence>
<comment type="subunit">
    <text evidence="4">Component of the Mediator complex.</text>
</comment>
<feature type="region of interest" description="Disordered" evidence="5">
    <location>
        <begin position="155"/>
        <end position="189"/>
    </location>
</feature>
<dbReference type="Proteomes" id="UP000019484">
    <property type="component" value="Unassembled WGS sequence"/>
</dbReference>
<protein>
    <recommendedName>
        <fullName evidence="4">Mediator of RNA polymerase II transcription subunit 11</fullName>
    </recommendedName>
    <alternativeName>
        <fullName evidence="4">Mediator complex subunit 11</fullName>
    </alternativeName>
</protein>
<feature type="compositionally biased region" description="Basic and acidic residues" evidence="5">
    <location>
        <begin position="173"/>
        <end position="189"/>
    </location>
</feature>
<sequence length="189" mass="20248">MDLDSPRSSAAAPSASFTPASRIAELNQIDQSISTLLSAASDAVSILSNTPASETLRQDLRTAESARSAFTAAAEAYFSNLSSIEVRLRRQVYALEEAELIRPGNERDTRRGRTLGGDSELPRVGGGPLDPSWLNARATDKVGASMRQELLAQARDFVERAAQSSQNGQTKTGDSESEGHKDSEDHELG</sequence>
<proteinExistence type="inferred from homology"/>
<gene>
    <name evidence="4" type="primary">MED11</name>
    <name evidence="6" type="ORF">A1O1_01935</name>
</gene>
<dbReference type="GO" id="GO:0006357">
    <property type="term" value="P:regulation of transcription by RNA polymerase II"/>
    <property type="evidence" value="ECO:0007669"/>
    <property type="project" value="InterPro"/>
</dbReference>
<dbReference type="Pfam" id="PF10280">
    <property type="entry name" value="Med11"/>
    <property type="match status" value="1"/>
</dbReference>
<comment type="similarity">
    <text evidence="2 4">Belongs to the Mediator complex subunit 11 family.</text>
</comment>
<evidence type="ECO:0000256" key="1">
    <source>
        <dbReference type="ARBA" id="ARBA00004123"/>
    </source>
</evidence>
<dbReference type="OrthoDB" id="5418434at2759"/>
<evidence type="ECO:0000313" key="6">
    <source>
        <dbReference type="EMBL" id="EXJ93543.1"/>
    </source>
</evidence>
<keyword evidence="3 4" id="KW-0539">Nucleus</keyword>
<keyword evidence="4" id="KW-0010">Activator</keyword>
<dbReference type="GO" id="GO:0003712">
    <property type="term" value="F:transcription coregulator activity"/>
    <property type="evidence" value="ECO:0007669"/>
    <property type="project" value="InterPro"/>
</dbReference>
<dbReference type="InterPro" id="IPR019404">
    <property type="entry name" value="Mediator_Med11"/>
</dbReference>
<evidence type="ECO:0000256" key="4">
    <source>
        <dbReference type="RuleBase" id="RU364147"/>
    </source>
</evidence>
<keyword evidence="4" id="KW-0804">Transcription</keyword>
<accession>W9YLV8</accession>
<comment type="subcellular location">
    <subcellularLocation>
        <location evidence="1 4">Nucleus</location>
    </subcellularLocation>
</comment>
<comment type="caution">
    <text evidence="6">The sequence shown here is derived from an EMBL/GenBank/DDBJ whole genome shotgun (WGS) entry which is preliminary data.</text>
</comment>